<organism evidence="1 2">
    <name type="scientific">Mycobacterium phage Wamburgrxpress</name>
    <dbReference type="NCBI Taxonomy" id="2315617"/>
    <lineage>
        <taxon>Viruses</taxon>
        <taxon>Duplodnaviria</taxon>
        <taxon>Heunggongvirae</taxon>
        <taxon>Uroviricota</taxon>
        <taxon>Caudoviricetes</taxon>
        <taxon>Vilmaviridae</taxon>
        <taxon>Lclasvirinae</taxon>
        <taxon>Bronvirus</taxon>
        <taxon>Bronvirus joedirt</taxon>
        <taxon>Mycobacterium virus JoeDirt</taxon>
    </lineage>
</organism>
<dbReference type="EMBL" id="MH744425">
    <property type="protein sequence ID" value="AYD82241.1"/>
    <property type="molecule type" value="Genomic_DNA"/>
</dbReference>
<evidence type="ECO:0000313" key="1">
    <source>
        <dbReference type="EMBL" id="AYD82241.1"/>
    </source>
</evidence>
<proteinExistence type="predicted"/>
<gene>
    <name evidence="1" type="primary">61</name>
    <name evidence="1" type="ORF">SEA_WAMBURGRXPRESS_62</name>
</gene>
<dbReference type="Proteomes" id="UP000267267">
    <property type="component" value="Segment"/>
</dbReference>
<protein>
    <submittedName>
        <fullName evidence="1">Uncharacterized protein</fullName>
    </submittedName>
</protein>
<reference evidence="1 2" key="1">
    <citation type="submission" date="2018-08" db="EMBL/GenBank/DDBJ databases">
        <authorList>
            <person name="Hellinger R.D."/>
            <person name="Sparks H.E."/>
            <person name="Pedulla M.L."/>
            <person name="Garlena R.A."/>
            <person name="Russell D.A."/>
            <person name="Pope W.H."/>
            <person name="Jacobs-Sera D."/>
            <person name="Hatfull G.F."/>
        </authorList>
    </citation>
    <scope>NUCLEOTIDE SEQUENCE [LARGE SCALE GENOMIC DNA]</scope>
</reference>
<accession>A0A386KA32</accession>
<name>A0A386KA32_9CAUD</name>
<evidence type="ECO:0000313" key="2">
    <source>
        <dbReference type="Proteomes" id="UP000267267"/>
    </source>
</evidence>
<sequence>MPPPVKECEHRFVDKVIDATKAWSQFTYVIIYCQKCGKVSHKGYV</sequence>